<proteinExistence type="predicted"/>
<sequence length="153" mass="17064">MENSSLVLVARSLSMSTVIEFQTCFSTSRIMSSDWPSLAFLTCVTALVRTRLTESLALLLNCLASLDKFSLCSRVTLLRLLPVCPWETNAEWAEGPLTSGKLLRVKSFLRASSTAFMSIFTSSRLMMSSTRAELIFTLTAWPFTLARHEKTPI</sequence>
<reference evidence="1" key="1">
    <citation type="submission" date="2025-08" db="UniProtKB">
        <authorList>
            <consortium name="Ensembl"/>
        </authorList>
    </citation>
    <scope>IDENTIFICATION</scope>
</reference>
<dbReference type="Ensembl" id="ENSPMGT00000031691.1">
    <property type="protein sequence ID" value="ENSPMGP00000029770.1"/>
    <property type="gene ID" value="ENSPMGG00000023955.1"/>
</dbReference>
<evidence type="ECO:0000313" key="1">
    <source>
        <dbReference type="Ensembl" id="ENSPMGP00000029770.1"/>
    </source>
</evidence>
<dbReference type="AlphaFoldDB" id="A0A3B4BMQ7"/>
<dbReference type="Proteomes" id="UP000261520">
    <property type="component" value="Unplaced"/>
</dbReference>
<evidence type="ECO:0000313" key="2">
    <source>
        <dbReference type="Proteomes" id="UP000261520"/>
    </source>
</evidence>
<keyword evidence="2" id="KW-1185">Reference proteome</keyword>
<organism evidence="1 2">
    <name type="scientific">Periophthalmus magnuspinnatus</name>
    <dbReference type="NCBI Taxonomy" id="409849"/>
    <lineage>
        <taxon>Eukaryota</taxon>
        <taxon>Metazoa</taxon>
        <taxon>Chordata</taxon>
        <taxon>Craniata</taxon>
        <taxon>Vertebrata</taxon>
        <taxon>Euteleostomi</taxon>
        <taxon>Actinopterygii</taxon>
        <taxon>Neopterygii</taxon>
        <taxon>Teleostei</taxon>
        <taxon>Neoteleostei</taxon>
        <taxon>Acanthomorphata</taxon>
        <taxon>Gobiaria</taxon>
        <taxon>Gobiiformes</taxon>
        <taxon>Gobioidei</taxon>
        <taxon>Gobiidae</taxon>
        <taxon>Oxudercinae</taxon>
        <taxon>Periophthalmus</taxon>
    </lineage>
</organism>
<reference evidence="1" key="2">
    <citation type="submission" date="2025-09" db="UniProtKB">
        <authorList>
            <consortium name="Ensembl"/>
        </authorList>
    </citation>
    <scope>IDENTIFICATION</scope>
</reference>
<protein>
    <submittedName>
        <fullName evidence="1">Uncharacterized protein</fullName>
    </submittedName>
</protein>
<accession>A0A3B4BMQ7</accession>
<name>A0A3B4BMQ7_9GOBI</name>